<dbReference type="InterPro" id="IPR045170">
    <property type="entry name" value="MTOX"/>
</dbReference>
<dbReference type="SUPFAM" id="SSF51905">
    <property type="entry name" value="FAD/NAD(P)-binding domain"/>
    <property type="match status" value="1"/>
</dbReference>
<keyword evidence="4" id="KW-0560">Oxidoreductase</keyword>
<evidence type="ECO:0000256" key="1">
    <source>
        <dbReference type="ARBA" id="ARBA00001974"/>
    </source>
</evidence>
<dbReference type="InterPro" id="IPR036188">
    <property type="entry name" value="FAD/NAD-bd_sf"/>
</dbReference>
<feature type="domain" description="FAD dependent oxidoreductase" evidence="5">
    <location>
        <begin position="6"/>
        <end position="370"/>
    </location>
</feature>
<dbReference type="EMBL" id="CAUM01000175">
    <property type="protein sequence ID" value="CCV09421.1"/>
    <property type="molecule type" value="Genomic_DNA"/>
</dbReference>
<reference evidence="6 7" key="1">
    <citation type="submission" date="2013-02" db="EMBL/GenBank/DDBJ databases">
        <authorList>
            <person name="Genoscope - CEA"/>
        </authorList>
    </citation>
    <scope>NUCLEOTIDE SEQUENCE [LARGE SCALE GENOMIC DNA]</scope>
    <source>
        <strain evidence="6 7">STM 2683</strain>
    </source>
</reference>
<protein>
    <recommendedName>
        <fullName evidence="5">FAD dependent oxidoreductase domain-containing protein</fullName>
    </recommendedName>
</protein>
<dbReference type="OrthoDB" id="9806257at2"/>
<evidence type="ECO:0000313" key="6">
    <source>
        <dbReference type="EMBL" id="CCV09421.1"/>
    </source>
</evidence>
<dbReference type="Proteomes" id="UP000012062">
    <property type="component" value="Unassembled WGS sequence"/>
</dbReference>
<evidence type="ECO:0000313" key="7">
    <source>
        <dbReference type="Proteomes" id="UP000012062"/>
    </source>
</evidence>
<sequence>MRLDADILVVGGGVIGLMAASYAARSGKKVTLLEQHFPGTQEGSSAGHKRMWRTMYNEAELSKMSYLAGDLYHELEAETGSKILHRKGLLNFGAQTDYTPEGTLLAPIDTLNELGKPYELLDKKEIERRYPFRNLPDHYVGIFQPDNAITDVKAAIATALSLCRRDAVAIASGARVIRIANNREHVTAHLDNGEKVTARKAILAPGAYANELMSPSFGFSLNLNMWDMSSAFYRVNGNVQDFPMWVQFERPENGYSNLFYGYPPCEFGQPGFMQLGVVWASHQFTDVSQRVYAPPRIDLQIVRDFVRNRMKGVDTAPVDATRALAVLLPDNGCILDVLPSSVADNRNVVVCTGGWAFKFAPLFGKLCAQLALEHELCTDIKSLSIERPGRIAAASIDVDLTKYQMAAAE</sequence>
<evidence type="ECO:0000256" key="4">
    <source>
        <dbReference type="ARBA" id="ARBA00023002"/>
    </source>
</evidence>
<dbReference type="GO" id="GO:0008115">
    <property type="term" value="F:sarcosine oxidase activity"/>
    <property type="evidence" value="ECO:0007669"/>
    <property type="project" value="TreeGrafter"/>
</dbReference>
<dbReference type="Gene3D" id="3.50.50.60">
    <property type="entry name" value="FAD/NAD(P)-binding domain"/>
    <property type="match status" value="1"/>
</dbReference>
<gene>
    <name evidence="6" type="ORF">MESS2_p120007</name>
</gene>
<dbReference type="GO" id="GO:0050660">
    <property type="term" value="F:flavin adenine dinucleotide binding"/>
    <property type="evidence" value="ECO:0007669"/>
    <property type="project" value="InterPro"/>
</dbReference>
<comment type="cofactor">
    <cofactor evidence="1">
        <name>FAD</name>
        <dbReference type="ChEBI" id="CHEBI:57692"/>
    </cofactor>
</comment>
<dbReference type="AlphaFoldDB" id="M5FBZ4"/>
<accession>M5FBZ4</accession>
<dbReference type="Pfam" id="PF01266">
    <property type="entry name" value="DAO"/>
    <property type="match status" value="1"/>
</dbReference>
<comment type="caution">
    <text evidence="6">The sequence shown here is derived from an EMBL/GenBank/DDBJ whole genome shotgun (WGS) entry which is preliminary data.</text>
</comment>
<dbReference type="eggNOG" id="COG0665">
    <property type="taxonomic scope" value="Bacteria"/>
</dbReference>
<dbReference type="PANTHER" id="PTHR10961:SF7">
    <property type="entry name" value="FAD DEPENDENT OXIDOREDUCTASE DOMAIN-CONTAINING PROTEIN"/>
    <property type="match status" value="1"/>
</dbReference>
<dbReference type="PRINTS" id="PR00411">
    <property type="entry name" value="PNDRDTASEI"/>
</dbReference>
<dbReference type="Gene3D" id="3.30.9.10">
    <property type="entry name" value="D-Amino Acid Oxidase, subunit A, domain 2"/>
    <property type="match status" value="1"/>
</dbReference>
<dbReference type="PANTHER" id="PTHR10961">
    <property type="entry name" value="PEROXISOMAL SARCOSINE OXIDASE"/>
    <property type="match status" value="1"/>
</dbReference>
<evidence type="ECO:0000256" key="3">
    <source>
        <dbReference type="ARBA" id="ARBA00022827"/>
    </source>
</evidence>
<keyword evidence="7" id="KW-1185">Reference proteome</keyword>
<keyword evidence="3" id="KW-0274">FAD</keyword>
<evidence type="ECO:0000259" key="5">
    <source>
        <dbReference type="Pfam" id="PF01266"/>
    </source>
</evidence>
<organism evidence="6 7">
    <name type="scientific">Mesorhizobium metallidurans STM 2683</name>
    <dbReference type="NCBI Taxonomy" id="1297569"/>
    <lineage>
        <taxon>Bacteria</taxon>
        <taxon>Pseudomonadati</taxon>
        <taxon>Pseudomonadota</taxon>
        <taxon>Alphaproteobacteria</taxon>
        <taxon>Hyphomicrobiales</taxon>
        <taxon>Phyllobacteriaceae</taxon>
        <taxon>Mesorhizobium</taxon>
    </lineage>
</organism>
<name>M5FBZ4_9HYPH</name>
<dbReference type="InterPro" id="IPR006076">
    <property type="entry name" value="FAD-dep_OxRdtase"/>
</dbReference>
<evidence type="ECO:0000256" key="2">
    <source>
        <dbReference type="ARBA" id="ARBA00022630"/>
    </source>
</evidence>
<keyword evidence="2" id="KW-0285">Flavoprotein</keyword>
<dbReference type="RefSeq" id="WP_008878273.1">
    <property type="nucleotide sequence ID" value="NZ_CAUM01000175.1"/>
</dbReference>
<dbReference type="STRING" id="1297569.MESS2_p120007"/>
<proteinExistence type="predicted"/>